<dbReference type="SUPFAM" id="SSF51735">
    <property type="entry name" value="NAD(P)-binding Rossmann-fold domains"/>
    <property type="match status" value="1"/>
</dbReference>
<reference evidence="1 2" key="1">
    <citation type="journal article" date="2017" name="Front. Microbiol.">
        <title>Phaeobacter piscinae sp. nov., a species of the Roseobacter group and potential aquaculture probiont.</title>
        <authorList>
            <person name="Sonnenschein E.C."/>
            <person name="Phippen C.B.W."/>
            <person name="Nielsen K.F."/>
            <person name="Mateiu R.V."/>
            <person name="Melchiorsen J."/>
            <person name="Gram L."/>
            <person name="Overmann J."/>
            <person name="Freese H.M."/>
        </authorList>
    </citation>
    <scope>NUCLEOTIDE SEQUENCE [LARGE SCALE GENOMIC DNA]</scope>
    <source>
        <strain evidence="1 2">P36</strain>
    </source>
</reference>
<sequence>MSAPQHIVIVGASGGIGSALVDHYAAQSPASLTAVARSALAPRPRVDTRRLDITDEAQLSDLADTLRSQGIAPNLVLVATGVLSDETGLKPEKSYRQQDAEAFRNVFEINTFAPAIIAKHLLPIMPRKERSVFAALSARVGSISDNNLGGWHAYRASKAALNMLIRNYAIETARSNDQMICVGLHPGTVRTPLSGPFSKNVPEAALFEPSQSAAYLAQVIDGLCPSDSGRVFDWAGKEIPA</sequence>
<dbReference type="Pfam" id="PF00106">
    <property type="entry name" value="adh_short"/>
    <property type="match status" value="1"/>
</dbReference>
<reference evidence="1 2" key="3">
    <citation type="journal article" date="2017" name="Int. J. Syst. Evol. Microbiol.">
        <title>Adaptation of Surface-Associated Bacteria to the Open Ocean: A Genomically Distinct Subpopulation of Phaeobacter gallaeciensis Colonizes Pacific Mesozooplankton.</title>
        <authorList>
            <person name="Freese H.M."/>
            <person name="Methner A."/>
            <person name="Overmann J."/>
        </authorList>
    </citation>
    <scope>NUCLEOTIDE SEQUENCE [LARGE SCALE GENOMIC DNA]</scope>
    <source>
        <strain evidence="1 2">P36</strain>
    </source>
</reference>
<dbReference type="RefSeq" id="WP_040175476.1">
    <property type="nucleotide sequence ID" value="NZ_CP010643.1"/>
</dbReference>
<dbReference type="CDD" id="cd05325">
    <property type="entry name" value="carb_red_sniffer_like_SDR_c"/>
    <property type="match status" value="1"/>
</dbReference>
<dbReference type="InterPro" id="IPR036291">
    <property type="entry name" value="NAD(P)-bd_dom_sf"/>
</dbReference>
<proteinExistence type="predicted"/>
<evidence type="ECO:0000313" key="2">
    <source>
        <dbReference type="Proteomes" id="UP000218891"/>
    </source>
</evidence>
<reference evidence="1 2" key="4">
    <citation type="journal article" date="2018" name="Environ. Microbiol. Rep.">
        <title>Phylogenetic distribution of roseobacticides in the Roseobacter group and their effect on microalgae.</title>
        <authorList>
            <person name="Sonnenschein E.C."/>
            <person name="Phippen C.B."/>
            <person name="Bentzon-Tilia M."/>
            <person name="Rasmussen S.A."/>
            <person name="Nielsen K.F."/>
            <person name="Gram L."/>
        </authorList>
    </citation>
    <scope>NUCLEOTIDE SEQUENCE [LARGE SCALE GENOMIC DNA]</scope>
    <source>
        <strain evidence="1 2">P36</strain>
    </source>
</reference>
<dbReference type="InterPro" id="IPR002347">
    <property type="entry name" value="SDR_fam"/>
</dbReference>
<accession>A0ABM6PG54</accession>
<dbReference type="PANTHER" id="PTHR43544">
    <property type="entry name" value="SHORT-CHAIN DEHYDROGENASE/REDUCTASE"/>
    <property type="match status" value="1"/>
</dbReference>
<dbReference type="InterPro" id="IPR051468">
    <property type="entry name" value="Fungal_SecMetab_SDRs"/>
</dbReference>
<keyword evidence="2" id="KW-1185">Reference proteome</keyword>
<gene>
    <name evidence="1" type="ORF">PhaeoP36_02517</name>
</gene>
<reference evidence="1 2" key="2">
    <citation type="journal article" date="2017" name="Genome Biol. Evol.">
        <title>Trajectories and Drivers of Genome Evolution in Surface-Associated Marine Phaeobacter.</title>
        <authorList>
            <person name="Freese H.M."/>
            <person name="Sikorski J."/>
            <person name="Bunk B."/>
            <person name="Scheuner C."/>
            <person name="Meier-Kolthoff J.P."/>
            <person name="Sproer C."/>
            <person name="Gram L."/>
            <person name="Overmann J."/>
        </authorList>
    </citation>
    <scope>NUCLEOTIDE SEQUENCE [LARGE SCALE GENOMIC DNA]</scope>
    <source>
        <strain evidence="1 2">P36</strain>
    </source>
</reference>
<name>A0ABM6PG54_9RHOB</name>
<dbReference type="EMBL" id="CP010643">
    <property type="protein sequence ID" value="ATG36629.1"/>
    <property type="molecule type" value="Genomic_DNA"/>
</dbReference>
<protein>
    <submittedName>
        <fullName evidence="1">Saccharopine dehydrogenase-like protein</fullName>
    </submittedName>
</protein>
<dbReference type="PRINTS" id="PR00081">
    <property type="entry name" value="GDHRDH"/>
</dbReference>
<dbReference type="PANTHER" id="PTHR43544:SF12">
    <property type="entry name" value="NAD(P)-BINDING ROSSMANN-FOLD SUPERFAMILY PROTEIN"/>
    <property type="match status" value="1"/>
</dbReference>
<evidence type="ECO:0000313" key="1">
    <source>
        <dbReference type="EMBL" id="ATG36629.1"/>
    </source>
</evidence>
<dbReference type="Proteomes" id="UP000218891">
    <property type="component" value="Chromosome"/>
</dbReference>
<dbReference type="Gene3D" id="3.40.50.720">
    <property type="entry name" value="NAD(P)-binding Rossmann-like Domain"/>
    <property type="match status" value="1"/>
</dbReference>
<organism evidence="1 2">
    <name type="scientific">Phaeobacter piscinae</name>
    <dbReference type="NCBI Taxonomy" id="1580596"/>
    <lineage>
        <taxon>Bacteria</taxon>
        <taxon>Pseudomonadati</taxon>
        <taxon>Pseudomonadota</taxon>
        <taxon>Alphaproteobacteria</taxon>
        <taxon>Rhodobacterales</taxon>
        <taxon>Roseobacteraceae</taxon>
        <taxon>Phaeobacter</taxon>
    </lineage>
</organism>